<sequence>MMTRLDGNALAGDLADLFQVDLTTALARCAGCGRAGEIATAIVYASPMGRVMRCPTCDDVLGVFVSADGRAWFGLPGVSAIELPAEKP</sequence>
<dbReference type="OrthoDB" id="165401at2"/>
<proteinExistence type="predicted"/>
<protein>
    <submittedName>
        <fullName evidence="1">Uncharacterized protein</fullName>
    </submittedName>
</protein>
<dbReference type="InterPro" id="IPR045423">
    <property type="entry name" value="DUF6510"/>
</dbReference>
<name>A0A4Q2MC43_9MICO</name>
<evidence type="ECO:0000313" key="1">
    <source>
        <dbReference type="EMBL" id="RXZ88053.1"/>
    </source>
</evidence>
<dbReference type="AlphaFoldDB" id="A0A4Q2MC43"/>
<reference evidence="1 2" key="1">
    <citation type="submission" date="2019-01" db="EMBL/GenBank/DDBJ databases">
        <title>Agromyces.</title>
        <authorList>
            <person name="Li J."/>
        </authorList>
    </citation>
    <scope>NUCLEOTIDE SEQUENCE [LARGE SCALE GENOMIC DNA]</scope>
    <source>
        <strain evidence="1 2">DSM 23870</strain>
    </source>
</reference>
<dbReference type="Proteomes" id="UP000292686">
    <property type="component" value="Unassembled WGS sequence"/>
</dbReference>
<keyword evidence="2" id="KW-1185">Reference proteome</keyword>
<accession>A0A4Q2MC43</accession>
<dbReference type="Pfam" id="PF20120">
    <property type="entry name" value="DUF6510"/>
    <property type="match status" value="1"/>
</dbReference>
<gene>
    <name evidence="1" type="ORF">ESP50_02375</name>
</gene>
<dbReference type="EMBL" id="SDPM01000001">
    <property type="protein sequence ID" value="RXZ88053.1"/>
    <property type="molecule type" value="Genomic_DNA"/>
</dbReference>
<comment type="caution">
    <text evidence="1">The sequence shown here is derived from an EMBL/GenBank/DDBJ whole genome shotgun (WGS) entry which is preliminary data.</text>
</comment>
<evidence type="ECO:0000313" key="2">
    <source>
        <dbReference type="Proteomes" id="UP000292686"/>
    </source>
</evidence>
<organism evidence="1 2">
    <name type="scientific">Agromyces atrinae</name>
    <dbReference type="NCBI Taxonomy" id="592376"/>
    <lineage>
        <taxon>Bacteria</taxon>
        <taxon>Bacillati</taxon>
        <taxon>Actinomycetota</taxon>
        <taxon>Actinomycetes</taxon>
        <taxon>Micrococcales</taxon>
        <taxon>Microbacteriaceae</taxon>
        <taxon>Agromyces</taxon>
    </lineage>
</organism>